<feature type="compositionally biased region" description="Acidic residues" evidence="1">
    <location>
        <begin position="692"/>
        <end position="701"/>
    </location>
</feature>
<protein>
    <submittedName>
        <fullName evidence="4">Uncharacterized protein</fullName>
    </submittedName>
</protein>
<dbReference type="Gene3D" id="1.25.10.10">
    <property type="entry name" value="Leucine-rich Repeat Variant"/>
    <property type="match status" value="1"/>
</dbReference>
<dbReference type="Pfam" id="PF24173">
    <property type="entry name" value="TPR_TTI1_N"/>
    <property type="match status" value="1"/>
</dbReference>
<dbReference type="InterPro" id="IPR011989">
    <property type="entry name" value="ARM-like"/>
</dbReference>
<dbReference type="Proteomes" id="UP000290189">
    <property type="component" value="Unassembled WGS sequence"/>
</dbReference>
<feature type="region of interest" description="Disordered" evidence="1">
    <location>
        <begin position="690"/>
        <end position="724"/>
    </location>
</feature>
<dbReference type="Pfam" id="PF21547">
    <property type="entry name" value="TTI1"/>
    <property type="match status" value="1"/>
</dbReference>
<dbReference type="InterPro" id="IPR057567">
    <property type="entry name" value="TPR_TTI1_C"/>
</dbReference>
<dbReference type="InterPro" id="IPR016024">
    <property type="entry name" value="ARM-type_fold"/>
</dbReference>
<gene>
    <name evidence="4" type="ORF">PLBR_LOCUS5915</name>
</gene>
<name>A0A3P3YFE4_PLABS</name>
<dbReference type="EMBL" id="OVEO01000010">
    <property type="protein sequence ID" value="SPQ98700.1"/>
    <property type="molecule type" value="Genomic_DNA"/>
</dbReference>
<organism evidence="4 5">
    <name type="scientific">Plasmodiophora brassicae</name>
    <name type="common">Clubroot disease agent</name>
    <dbReference type="NCBI Taxonomy" id="37360"/>
    <lineage>
        <taxon>Eukaryota</taxon>
        <taxon>Sar</taxon>
        <taxon>Rhizaria</taxon>
        <taxon>Endomyxa</taxon>
        <taxon>Phytomyxea</taxon>
        <taxon>Plasmodiophorida</taxon>
        <taxon>Plasmodiophoridae</taxon>
        <taxon>Plasmodiophora</taxon>
    </lineage>
</organism>
<evidence type="ECO:0000256" key="1">
    <source>
        <dbReference type="SAM" id="MobiDB-lite"/>
    </source>
</evidence>
<proteinExistence type="predicted"/>
<dbReference type="Pfam" id="PF24181">
    <property type="entry name" value="TPR_TTI1_C"/>
    <property type="match status" value="1"/>
</dbReference>
<dbReference type="PANTHER" id="PTHR18460">
    <property type="entry name" value="TEL2 INTERACTING PROTEIN 1 TTI1 FAMILY MEMBER"/>
    <property type="match status" value="1"/>
</dbReference>
<evidence type="ECO:0000313" key="5">
    <source>
        <dbReference type="Proteomes" id="UP000290189"/>
    </source>
</evidence>
<reference evidence="4 5" key="1">
    <citation type="submission" date="2018-03" db="EMBL/GenBank/DDBJ databases">
        <authorList>
            <person name="Fogelqvist J."/>
        </authorList>
    </citation>
    <scope>NUCLEOTIDE SEQUENCE [LARGE SCALE GENOMIC DNA]</scope>
</reference>
<dbReference type="InterPro" id="IPR052587">
    <property type="entry name" value="TELO2-interacting_protein_1"/>
</dbReference>
<evidence type="ECO:0000313" key="4">
    <source>
        <dbReference type="EMBL" id="SPQ98700.1"/>
    </source>
</evidence>
<feature type="region of interest" description="Disordered" evidence="1">
    <location>
        <begin position="628"/>
        <end position="649"/>
    </location>
</feature>
<evidence type="ECO:0000259" key="2">
    <source>
        <dbReference type="Pfam" id="PF24173"/>
    </source>
</evidence>
<dbReference type="PANTHER" id="PTHR18460:SF3">
    <property type="entry name" value="TELO2-INTERACTING PROTEIN 1 HOMOLOG"/>
    <property type="match status" value="1"/>
</dbReference>
<feature type="domain" description="TTI1 N-terminal TPR" evidence="2">
    <location>
        <begin position="115"/>
        <end position="219"/>
    </location>
</feature>
<dbReference type="InterPro" id="IPR049362">
    <property type="entry name" value="TTI1_rpt"/>
</dbReference>
<feature type="domain" description="TTI1 C-terminal TPR" evidence="3">
    <location>
        <begin position="712"/>
        <end position="911"/>
    </location>
</feature>
<keyword evidence="4" id="KW-0496">Mitochondrion</keyword>
<dbReference type="InterPro" id="IPR057566">
    <property type="entry name" value="TPR_TTI1_N"/>
</dbReference>
<geneLocation type="mitochondrion" evidence="4"/>
<accession>A0A3P3YFE4</accession>
<evidence type="ECO:0000259" key="3">
    <source>
        <dbReference type="Pfam" id="PF24181"/>
    </source>
</evidence>
<dbReference type="SUPFAM" id="SSF48371">
    <property type="entry name" value="ARM repeat"/>
    <property type="match status" value="1"/>
</dbReference>
<dbReference type="AlphaFoldDB" id="A0A3P3YFE4"/>
<dbReference type="GO" id="GO:0005737">
    <property type="term" value="C:cytoplasm"/>
    <property type="evidence" value="ECO:0007669"/>
    <property type="project" value="TreeGrafter"/>
</dbReference>
<sequence>MRDGDPQLSAVLREVAAAKMAPSRDAMDRIGHVLAQAVKSNAGIPEALLSVALSTALPLLSSRDDDDNTGALDLIHILLDAVPESPPLSFWPTCLGALSAASRRLPSERIRSRSIQQLARLLVPPIFKQLSDSTFAKPLAHIAGALLDAAQRESLRSLRIQALNALGSLCAGLEHDALTAMAPGLISGLAGIAAADFKIGSGVIRASIDALGDCLANAIGTASADDEICTKSSLLVGAVIRRRLEQSAEPSLTVSRALVSLCRRALSLPLTGCRPAMVDVILAFAECDDDRQVAIAVDTQGILRRLNASVGGTSSTIRAASSAIRLAPSTSIDSLWASDRDALVRVLSRLVRVSDDESAVTALERGPVPFYNIALFDDDADARLDVVRSLAGSATASTAEEMALTCLAFEPASVERYLLVSLIMQGARSSPNDRIINSLLDDPLWSEEWHEGDKSAGRRAALLRCVANAAERCGRSFGAHLIRALFPVLNCLAMPSVIVRQAAVATLHRLAIATDAGNVMGLLIANADYLVDVMCARLMEGGVTALTTSMMLEAIFGGSASQLRLCSADESGQDADPGANLFVELAALLDDVIRTVLDALDDERCTGALALSHLRVLLRAVQSLSADALVPSPPGRQDTAPGAADVDDGGHFSLGSMRQRLLALSSDLRRRLDNDKRFFSDDVPLCPPEGIDNVDLEDDGVDGLPHGNVDHDQSDGDNAAEQQEQAGPVPNLIALILSRAQHFLESEDLARRHVVLQLVAACLRGLAPYSTLLLPQVATFWDALKIGFLNSDRAVLSKSLDAAEVIVDVCPEFIARRVSDDLWPAIRRMMIRELRASSTHFAATPAAVAMQVRSLRLLQSCLRRPPAMMMIINDIANHCWPYLNEGLPIDLQVAARDLFCLLGELDPDMTWWTLARIVIAAGGELGGPAPNALCIPVQSQVVVQQPKTERSCRRNAEWLLSRLASAPEIQFDDYVN</sequence>